<gene>
    <name evidence="2" type="ORF">SAMN04487910_3324</name>
</gene>
<accession>A0A1H7T826</accession>
<evidence type="ECO:0000313" key="3">
    <source>
        <dbReference type="Proteomes" id="UP000198521"/>
    </source>
</evidence>
<dbReference type="OrthoDB" id="187854at2"/>
<keyword evidence="1" id="KW-0472">Membrane</keyword>
<name>A0A1H7T826_AQUAM</name>
<keyword evidence="1" id="KW-1133">Transmembrane helix</keyword>
<feature type="transmembrane region" description="Helical" evidence="1">
    <location>
        <begin position="9"/>
        <end position="26"/>
    </location>
</feature>
<dbReference type="InterPro" id="IPR021314">
    <property type="entry name" value="DUF2911"/>
</dbReference>
<evidence type="ECO:0008006" key="4">
    <source>
        <dbReference type="Google" id="ProtNLM"/>
    </source>
</evidence>
<evidence type="ECO:0000313" key="2">
    <source>
        <dbReference type="EMBL" id="SEL81031.1"/>
    </source>
</evidence>
<evidence type="ECO:0000256" key="1">
    <source>
        <dbReference type="SAM" id="Phobius"/>
    </source>
</evidence>
<dbReference type="STRING" id="1038014.SAMN04487910_3324"/>
<organism evidence="2 3">
    <name type="scientific">Aquimarina amphilecti</name>
    <dbReference type="NCBI Taxonomy" id="1038014"/>
    <lineage>
        <taxon>Bacteria</taxon>
        <taxon>Pseudomonadati</taxon>
        <taxon>Bacteroidota</taxon>
        <taxon>Flavobacteriia</taxon>
        <taxon>Flavobacteriales</taxon>
        <taxon>Flavobacteriaceae</taxon>
        <taxon>Aquimarina</taxon>
    </lineage>
</organism>
<proteinExistence type="predicted"/>
<sequence>MSKLLKRSLIIIIGIVIIGFAGMSILKSNTKTHSPEQTVTHTSKETNFTVFYNRPIKNGREIFGDLVPFDQVWRTGANEATTFTTDKPILVDGTELKAGSYTLWTIPGKDSWKVIFNDREYNWGVSFMDGTPSRDPEYDLLTIEVPVQHLLNIVEQFSIYFQEANNFTIMFLAWDQTAIAIPITHKE</sequence>
<dbReference type="EMBL" id="FOAB01000006">
    <property type="protein sequence ID" value="SEL81031.1"/>
    <property type="molecule type" value="Genomic_DNA"/>
</dbReference>
<protein>
    <recommendedName>
        <fullName evidence="4">DUF2911 domain-containing protein</fullName>
    </recommendedName>
</protein>
<dbReference type="RefSeq" id="WP_091410544.1">
    <property type="nucleotide sequence ID" value="NZ_FOAB01000006.1"/>
</dbReference>
<dbReference type="AlphaFoldDB" id="A0A1H7T826"/>
<dbReference type="Pfam" id="PF11138">
    <property type="entry name" value="DUF2911"/>
    <property type="match status" value="1"/>
</dbReference>
<keyword evidence="3" id="KW-1185">Reference proteome</keyword>
<keyword evidence="1" id="KW-0812">Transmembrane</keyword>
<reference evidence="2 3" key="1">
    <citation type="submission" date="2016-10" db="EMBL/GenBank/DDBJ databases">
        <authorList>
            <person name="de Groot N.N."/>
        </authorList>
    </citation>
    <scope>NUCLEOTIDE SEQUENCE [LARGE SCALE GENOMIC DNA]</scope>
    <source>
        <strain evidence="2 3">DSM 25232</strain>
    </source>
</reference>
<dbReference type="Proteomes" id="UP000198521">
    <property type="component" value="Unassembled WGS sequence"/>
</dbReference>